<evidence type="ECO:0000259" key="3">
    <source>
        <dbReference type="Pfam" id="PF23726"/>
    </source>
</evidence>
<dbReference type="InterPro" id="IPR050358">
    <property type="entry name" value="RSE1/DDB1/CFT1"/>
</dbReference>
<evidence type="ECO:0000313" key="4">
    <source>
        <dbReference type="EMBL" id="PWN89444.1"/>
    </source>
</evidence>
<feature type="compositionally biased region" description="Acidic residues" evidence="1">
    <location>
        <begin position="1191"/>
        <end position="1201"/>
    </location>
</feature>
<dbReference type="RefSeq" id="XP_025376642.1">
    <property type="nucleotide sequence ID" value="XM_025525168.1"/>
</dbReference>
<dbReference type="Proteomes" id="UP000245768">
    <property type="component" value="Unassembled WGS sequence"/>
</dbReference>
<protein>
    <recommendedName>
        <fullName evidence="6">DNA damage-binding protein 1</fullName>
    </recommendedName>
</protein>
<dbReference type="Pfam" id="PF23726">
    <property type="entry name" value="Beta-prop_RSE1_2nd"/>
    <property type="match status" value="1"/>
</dbReference>
<dbReference type="Gene3D" id="1.10.150.910">
    <property type="match status" value="1"/>
</dbReference>
<feature type="compositionally biased region" description="Low complexity" evidence="1">
    <location>
        <begin position="454"/>
        <end position="500"/>
    </location>
</feature>
<dbReference type="PANTHER" id="PTHR10644">
    <property type="entry name" value="DNA REPAIR/RNA PROCESSING CPSF FAMILY"/>
    <property type="match status" value="1"/>
</dbReference>
<reference evidence="4 5" key="1">
    <citation type="journal article" date="2018" name="Mol. Biol. Evol.">
        <title>Broad Genomic Sampling Reveals a Smut Pathogenic Ancestry of the Fungal Clade Ustilaginomycotina.</title>
        <authorList>
            <person name="Kijpornyongpan T."/>
            <person name="Mondo S.J."/>
            <person name="Barry K."/>
            <person name="Sandor L."/>
            <person name="Lee J."/>
            <person name="Lipzen A."/>
            <person name="Pangilinan J."/>
            <person name="LaButti K."/>
            <person name="Hainaut M."/>
            <person name="Henrissat B."/>
            <person name="Grigoriev I.V."/>
            <person name="Spatafora J.W."/>
            <person name="Aime M.C."/>
        </authorList>
    </citation>
    <scope>NUCLEOTIDE SEQUENCE [LARGE SCALE GENOMIC DNA]</scope>
    <source>
        <strain evidence="4 5">MCA 4198</strain>
    </source>
</reference>
<name>A0A316YKV7_9BASI</name>
<dbReference type="InParanoid" id="A0A316YKV7"/>
<feature type="region of interest" description="Disordered" evidence="1">
    <location>
        <begin position="362"/>
        <end position="500"/>
    </location>
</feature>
<dbReference type="OrthoDB" id="433457at2759"/>
<dbReference type="Gene3D" id="2.130.10.10">
    <property type="entry name" value="YVTN repeat-like/Quinoprotein amine dehydrogenase"/>
    <property type="match status" value="4"/>
</dbReference>
<feature type="region of interest" description="Disordered" evidence="1">
    <location>
        <begin position="1187"/>
        <end position="1213"/>
    </location>
</feature>
<proteinExistence type="predicted"/>
<dbReference type="FunCoup" id="A0A316YKV7">
    <property type="interactions" value="701"/>
</dbReference>
<feature type="domain" description="RSE1/DDB1/CPSF1 C-terminal" evidence="2">
    <location>
        <begin position="1075"/>
        <end position="1186"/>
    </location>
</feature>
<accession>A0A316YKV7</accession>
<feature type="compositionally biased region" description="Pro residues" evidence="1">
    <location>
        <begin position="228"/>
        <end position="240"/>
    </location>
</feature>
<feature type="domain" description="RSE1/DDB1/CPSF1 second beta-propeller" evidence="3">
    <location>
        <begin position="686"/>
        <end position="1021"/>
    </location>
</feature>
<dbReference type="InterPro" id="IPR015943">
    <property type="entry name" value="WD40/YVTN_repeat-like_dom_sf"/>
</dbReference>
<dbReference type="GO" id="GO:0003676">
    <property type="term" value="F:nucleic acid binding"/>
    <property type="evidence" value="ECO:0007669"/>
    <property type="project" value="InterPro"/>
</dbReference>
<keyword evidence="5" id="KW-1185">Reference proteome</keyword>
<feature type="compositionally biased region" description="Low complexity" evidence="1">
    <location>
        <begin position="416"/>
        <end position="439"/>
    </location>
</feature>
<gene>
    <name evidence="4" type="ORF">FA10DRAFT_302782</name>
</gene>
<evidence type="ECO:0000256" key="1">
    <source>
        <dbReference type="SAM" id="MobiDB-lite"/>
    </source>
</evidence>
<dbReference type="InterPro" id="IPR058543">
    <property type="entry name" value="Beta-prop_RSE1/DDB1/CPSF1_2nd"/>
</dbReference>
<dbReference type="STRING" id="215250.A0A316YKV7"/>
<dbReference type="Pfam" id="PF03178">
    <property type="entry name" value="CPSF_A"/>
    <property type="match status" value="2"/>
</dbReference>
<feature type="domain" description="RSE1/DDB1/CPSF1 C-terminal" evidence="2">
    <location>
        <begin position="1213"/>
        <end position="1452"/>
    </location>
</feature>
<dbReference type="EMBL" id="KZ819637">
    <property type="protein sequence ID" value="PWN89444.1"/>
    <property type="molecule type" value="Genomic_DNA"/>
</dbReference>
<dbReference type="InterPro" id="IPR004871">
    <property type="entry name" value="RSE1/DDB1/CPSF1_C"/>
</dbReference>
<evidence type="ECO:0008006" key="6">
    <source>
        <dbReference type="Google" id="ProtNLM"/>
    </source>
</evidence>
<organism evidence="4 5">
    <name type="scientific">Acaromyces ingoldii</name>
    <dbReference type="NCBI Taxonomy" id="215250"/>
    <lineage>
        <taxon>Eukaryota</taxon>
        <taxon>Fungi</taxon>
        <taxon>Dikarya</taxon>
        <taxon>Basidiomycota</taxon>
        <taxon>Ustilaginomycotina</taxon>
        <taxon>Exobasidiomycetes</taxon>
        <taxon>Exobasidiales</taxon>
        <taxon>Cryptobasidiaceae</taxon>
        <taxon>Acaromyces</taxon>
    </lineage>
</organism>
<dbReference type="GO" id="GO:0005634">
    <property type="term" value="C:nucleus"/>
    <property type="evidence" value="ECO:0007669"/>
    <property type="project" value="InterPro"/>
</dbReference>
<evidence type="ECO:0000313" key="5">
    <source>
        <dbReference type="Proteomes" id="UP000245768"/>
    </source>
</evidence>
<evidence type="ECO:0000259" key="2">
    <source>
        <dbReference type="Pfam" id="PF03178"/>
    </source>
</evidence>
<feature type="region of interest" description="Disordered" evidence="1">
    <location>
        <begin position="223"/>
        <end position="314"/>
    </location>
</feature>
<sequence>MYYLHHTHAASASTQASLVELEGRRYICSVQHTSLSFQPLDDTAVLTLPLNARIIKVVQRRGVFLILTDHHQPRIIAVSRQHGQWKTRAVVQVDELGRQPAETGITLDIDDAAGLLLAHTHAGVLKVVPLDSKQGGGAEGDDVDEEQVAALHQDDLEPGLPRSSSAFTVRTPHPHLISSLFLDAARPTLALLSLSSIPSRLPGLGMQCLPVLSFHRLDAKDQELKPAPWGPSPKPLPSPTSPSTSTTGKGAATAAAAGEAGSKKKTEEDDEERMPGSFGQAGGASEDALPSTSSRGRGPSAMGATRSAEEERAAEQALAASSLARAHVPLPYADALGAHLLVSLPARAGGGVLVFSETSILLVPPPPQSPQRRDTPKSPTGHAAAAAAPSGAGAGAAGKRRKASGSEAKGGMQRRTSASSSAFSTSPSSSAMLATSPTTGRELCTSSGKRRRSAAGSSSKEPAAEEGAATAATAATATTLSPTSPTSARRRSSASTSAAAVGAPRILRAGIDRPVMVAAASVVKEPLPATSSDEEQDDGVRINADGSAKLFVLFGTRAGRLDLLTISLEQQPQSSTTNFRPVAMSTKFLGDIPQPGGPHGIAYLGENFVFVASASGDSTLYRLATDDVLEEVQRWPNLAPILDFVADDGSGGSPSSSKSAQARIITCSGTGPTGSLRVVRNGVAVEDVASLQEPDVRRIWSVADGAGITRLLALGYPSHTRFLALDSVKGTFEDATSTFTSAGLGCDEACLLVHGLEDGRHLVHVTEKAVSIVASDTSAVVARWASPVAISCASATTTGQVLVGTKGAELTLLQVYPGSIEAVATTKLAGEACSIDVTAARGSTAAYAAVALWNPAKVSMLQLPDLNDVSPDALDSHLPSLPRSVLLHTFAVVKGGCDAVAHSPLHLLVGLGDGTLYSFALDLPVESSFSSAILVTERRTASLGTHPLLLRSFVTSRGLHAVFAACDRPTVLFAEGTRLTYSAVKHRDVVDVAQLSTSSTANGGFEGQCLVFAIANELRLTQLGAIQKLDVRTVPLGMDNPLAIAQSAARKALGVATWTFMPEGRQTKIKAGGKVLLFDSETFERLDEYSLQASERPNCVEFMRLANSDEGEDDERELLVVGTGTSLPDRKETTEGRILGFEVSSSTRKLKLVFQKVVRGNVFALAQVSRFVAAAINSEVVLYSQQQAGQADDDWQDDDAEGDSRMLGQDENGDLTERGRWSAAFTAITLSSPQEKLLVVGDALRSLVVLRVNDAAGASKANVLQEMSRDCDPYWTTAAEQIGAGSQTYIGADIAFNLYTSQRLALSDDAQRNRKEAILRNIEAGQTPDEDDVLQHSDGWSRIMERRGAYHYGDLVNKFRRSSLVGSASSRTGRTHDIDPRLVFVTAAGAIGVIASLGEREGHIATQVERNLNDFIEPIGGISAEDWRMLRTDHRVSPSAGFIDGDLLARFSSLNKRDKDTVLSGPKSAMAKVDADAAEVGSLVEALARLS</sequence>
<feature type="compositionally biased region" description="Low complexity" evidence="1">
    <location>
        <begin position="241"/>
        <end position="260"/>
    </location>
</feature>
<dbReference type="GeneID" id="37047084"/>